<gene>
    <name evidence="2" type="ORF">CI610_02834</name>
</gene>
<organism evidence="2">
    <name type="scientific">invertebrate metagenome</name>
    <dbReference type="NCBI Taxonomy" id="1711999"/>
    <lineage>
        <taxon>unclassified sequences</taxon>
        <taxon>metagenomes</taxon>
        <taxon>organismal metagenomes</taxon>
    </lineage>
</organism>
<evidence type="ECO:0000313" key="2">
    <source>
        <dbReference type="EMBL" id="PJE78230.1"/>
    </source>
</evidence>
<dbReference type="CDD" id="cd01647">
    <property type="entry name" value="RT_LTR"/>
    <property type="match status" value="1"/>
</dbReference>
<dbReference type="SUPFAM" id="SSF56672">
    <property type="entry name" value="DNA/RNA polymerases"/>
    <property type="match status" value="1"/>
</dbReference>
<dbReference type="Pfam" id="PF00078">
    <property type="entry name" value="RVT_1"/>
    <property type="match status" value="1"/>
</dbReference>
<name>A0A2H9T4S0_9ZZZZ</name>
<sequence>MLNDVTVKDTFPLPLVEDCLDTLAGSSWFSKLDAKNAYWQIKVKDTDRKKTAFLTKYGLFEHVRIGFGLTNAPATFSRAMNLALWGLPWKTVFLDDILALGHTFREHLDNLRETLERFRHDQKSVYFSNRKSSV</sequence>
<feature type="domain" description="Reverse transcriptase" evidence="1">
    <location>
        <begin position="3"/>
        <end position="120"/>
    </location>
</feature>
<dbReference type="EMBL" id="NSIT01000224">
    <property type="protein sequence ID" value="PJE78230.1"/>
    <property type="molecule type" value="Genomic_DNA"/>
</dbReference>
<dbReference type="PANTHER" id="PTHR24559">
    <property type="entry name" value="TRANSPOSON TY3-I GAG-POL POLYPROTEIN"/>
    <property type="match status" value="1"/>
</dbReference>
<proteinExistence type="predicted"/>
<dbReference type="AlphaFoldDB" id="A0A2H9T4S0"/>
<dbReference type="InterPro" id="IPR043502">
    <property type="entry name" value="DNA/RNA_pol_sf"/>
</dbReference>
<dbReference type="PANTHER" id="PTHR24559:SF444">
    <property type="entry name" value="REVERSE TRANSCRIPTASE DOMAIN-CONTAINING PROTEIN"/>
    <property type="match status" value="1"/>
</dbReference>
<accession>A0A2H9T4S0</accession>
<evidence type="ECO:0000259" key="1">
    <source>
        <dbReference type="Pfam" id="PF00078"/>
    </source>
</evidence>
<dbReference type="Gene3D" id="3.10.10.10">
    <property type="entry name" value="HIV Type 1 Reverse Transcriptase, subunit A, domain 1"/>
    <property type="match status" value="1"/>
</dbReference>
<dbReference type="InterPro" id="IPR053134">
    <property type="entry name" value="RNA-dir_DNA_polymerase"/>
</dbReference>
<protein>
    <recommendedName>
        <fullName evidence="1">Reverse transcriptase domain-containing protein</fullName>
    </recommendedName>
</protein>
<dbReference type="InterPro" id="IPR000477">
    <property type="entry name" value="RT_dom"/>
</dbReference>
<dbReference type="InterPro" id="IPR043128">
    <property type="entry name" value="Rev_trsase/Diguanyl_cyclase"/>
</dbReference>
<reference evidence="2" key="1">
    <citation type="journal article" date="2017" name="Appl. Environ. Microbiol.">
        <title>Molecular characterization of an Endozoicomonas-like organism causing infection in king scallop Pecten maximus L.</title>
        <authorList>
            <person name="Cano I."/>
            <person name="van Aerle R."/>
            <person name="Ross S."/>
            <person name="Verner-Jeffreys D.W."/>
            <person name="Paley R.K."/>
            <person name="Rimmer G."/>
            <person name="Ryder D."/>
            <person name="Hooper P."/>
            <person name="Stone D."/>
            <person name="Feist S.W."/>
        </authorList>
    </citation>
    <scope>NUCLEOTIDE SEQUENCE</scope>
</reference>
<dbReference type="Gene3D" id="3.30.70.270">
    <property type="match status" value="1"/>
</dbReference>
<comment type="caution">
    <text evidence="2">The sequence shown here is derived from an EMBL/GenBank/DDBJ whole genome shotgun (WGS) entry which is preliminary data.</text>
</comment>